<gene>
    <name evidence="1" type="ORF">SDC9_144064</name>
</gene>
<accession>A0A645E6F9</accession>
<protein>
    <submittedName>
        <fullName evidence="1">Uncharacterized protein</fullName>
    </submittedName>
</protein>
<sequence length="79" mass="9037">MIIIARMNLADEINELLLTAEYTADIQCKYLPDANSLGFYLKLLKVSVKYLFYAVALQGGSRFEHLHGIRLQIQIHNIV</sequence>
<name>A0A645E6F9_9ZZZZ</name>
<organism evidence="1">
    <name type="scientific">bioreactor metagenome</name>
    <dbReference type="NCBI Taxonomy" id="1076179"/>
    <lineage>
        <taxon>unclassified sequences</taxon>
        <taxon>metagenomes</taxon>
        <taxon>ecological metagenomes</taxon>
    </lineage>
</organism>
<proteinExistence type="predicted"/>
<dbReference type="AlphaFoldDB" id="A0A645E6F9"/>
<comment type="caution">
    <text evidence="1">The sequence shown here is derived from an EMBL/GenBank/DDBJ whole genome shotgun (WGS) entry which is preliminary data.</text>
</comment>
<dbReference type="EMBL" id="VSSQ01043234">
    <property type="protein sequence ID" value="MPM96898.1"/>
    <property type="molecule type" value="Genomic_DNA"/>
</dbReference>
<reference evidence="1" key="1">
    <citation type="submission" date="2019-08" db="EMBL/GenBank/DDBJ databases">
        <authorList>
            <person name="Kucharzyk K."/>
            <person name="Murdoch R.W."/>
            <person name="Higgins S."/>
            <person name="Loffler F."/>
        </authorList>
    </citation>
    <scope>NUCLEOTIDE SEQUENCE</scope>
</reference>
<evidence type="ECO:0000313" key="1">
    <source>
        <dbReference type="EMBL" id="MPM96898.1"/>
    </source>
</evidence>